<name>A0A5B6WF32_9ROSI</name>
<protein>
    <submittedName>
        <fullName evidence="1">Uncharacterized protein</fullName>
    </submittedName>
</protein>
<proteinExistence type="predicted"/>
<dbReference type="OrthoDB" id="10570591at2759"/>
<evidence type="ECO:0000313" key="2">
    <source>
        <dbReference type="Proteomes" id="UP000325315"/>
    </source>
</evidence>
<reference evidence="2" key="1">
    <citation type="journal article" date="2019" name="Plant Biotechnol. J.">
        <title>Genome sequencing of the Australian wild diploid species Gossypium australe highlights disease resistance and delayed gland morphogenesis.</title>
        <authorList>
            <person name="Cai Y."/>
            <person name="Cai X."/>
            <person name="Wang Q."/>
            <person name="Wang P."/>
            <person name="Zhang Y."/>
            <person name="Cai C."/>
            <person name="Xu Y."/>
            <person name="Wang K."/>
            <person name="Zhou Z."/>
            <person name="Wang C."/>
            <person name="Geng S."/>
            <person name="Li B."/>
            <person name="Dong Q."/>
            <person name="Hou Y."/>
            <person name="Wang H."/>
            <person name="Ai P."/>
            <person name="Liu Z."/>
            <person name="Yi F."/>
            <person name="Sun M."/>
            <person name="An G."/>
            <person name="Cheng J."/>
            <person name="Zhang Y."/>
            <person name="Shi Q."/>
            <person name="Xie Y."/>
            <person name="Shi X."/>
            <person name="Chang Y."/>
            <person name="Huang F."/>
            <person name="Chen Y."/>
            <person name="Hong S."/>
            <person name="Mi L."/>
            <person name="Sun Q."/>
            <person name="Zhang L."/>
            <person name="Zhou B."/>
            <person name="Peng R."/>
            <person name="Zhang X."/>
            <person name="Liu F."/>
        </authorList>
    </citation>
    <scope>NUCLEOTIDE SEQUENCE [LARGE SCALE GENOMIC DNA]</scope>
    <source>
        <strain evidence="2">cv. PA1801</strain>
    </source>
</reference>
<organism evidence="1 2">
    <name type="scientific">Gossypium australe</name>
    <dbReference type="NCBI Taxonomy" id="47621"/>
    <lineage>
        <taxon>Eukaryota</taxon>
        <taxon>Viridiplantae</taxon>
        <taxon>Streptophyta</taxon>
        <taxon>Embryophyta</taxon>
        <taxon>Tracheophyta</taxon>
        <taxon>Spermatophyta</taxon>
        <taxon>Magnoliopsida</taxon>
        <taxon>eudicotyledons</taxon>
        <taxon>Gunneridae</taxon>
        <taxon>Pentapetalae</taxon>
        <taxon>rosids</taxon>
        <taxon>malvids</taxon>
        <taxon>Malvales</taxon>
        <taxon>Malvaceae</taxon>
        <taxon>Malvoideae</taxon>
        <taxon>Gossypium</taxon>
    </lineage>
</organism>
<evidence type="ECO:0000313" key="1">
    <source>
        <dbReference type="EMBL" id="KAA3480421.1"/>
    </source>
</evidence>
<dbReference type="EMBL" id="SMMG02000003">
    <property type="protein sequence ID" value="KAA3480421.1"/>
    <property type="molecule type" value="Genomic_DNA"/>
</dbReference>
<keyword evidence="2" id="KW-1185">Reference proteome</keyword>
<dbReference type="Proteomes" id="UP000325315">
    <property type="component" value="Unassembled WGS sequence"/>
</dbReference>
<gene>
    <name evidence="1" type="ORF">EPI10_020850</name>
</gene>
<accession>A0A5B6WF32</accession>
<comment type="caution">
    <text evidence="1">The sequence shown here is derived from an EMBL/GenBank/DDBJ whole genome shotgun (WGS) entry which is preliminary data.</text>
</comment>
<dbReference type="AlphaFoldDB" id="A0A5B6WF32"/>
<sequence>MICSSGNVRSTARLPETTSKTTIPKLKTSDFVVATLRFWKLSGGRYPIVPPILVVSTKRNWCRFVAGVLIWYSSSCSSHRARPKSPSRALYWESSITLLVFTSRWCPGILGPSKEYSVEASIRHVVIDEEQLVFMNAPAPQPNKISVAEMSHRHQLSCKSLFKPLPFLGQTFDGHHSSVTW</sequence>